<keyword evidence="2" id="KW-0732">Signal</keyword>
<dbReference type="AlphaFoldDB" id="A0A2W2E0I1"/>
<feature type="chain" id="PRO_5038730741" description="Small hydrophilic protein" evidence="2">
    <location>
        <begin position="24"/>
        <end position="68"/>
    </location>
</feature>
<organism evidence="3 4">
    <name type="scientific">Nonomuraea aridisoli</name>
    <dbReference type="NCBI Taxonomy" id="2070368"/>
    <lineage>
        <taxon>Bacteria</taxon>
        <taxon>Bacillati</taxon>
        <taxon>Actinomycetota</taxon>
        <taxon>Actinomycetes</taxon>
        <taxon>Streptosporangiales</taxon>
        <taxon>Streptosporangiaceae</taxon>
        <taxon>Nonomuraea</taxon>
    </lineage>
</organism>
<feature type="compositionally biased region" description="Pro residues" evidence="1">
    <location>
        <begin position="38"/>
        <end position="47"/>
    </location>
</feature>
<feature type="region of interest" description="Disordered" evidence="1">
    <location>
        <begin position="34"/>
        <end position="68"/>
    </location>
</feature>
<proteinExistence type="predicted"/>
<evidence type="ECO:0000256" key="2">
    <source>
        <dbReference type="SAM" id="SignalP"/>
    </source>
</evidence>
<keyword evidence="4" id="KW-1185">Reference proteome</keyword>
<sequence>MFERPLVAAAVIASAFAGSFWVAAPSAGAQAITAPAQDPVPVPPVPEAPDDPYDVPPPGERHDRRDRR</sequence>
<evidence type="ECO:0000313" key="4">
    <source>
        <dbReference type="Proteomes" id="UP000249304"/>
    </source>
</evidence>
<evidence type="ECO:0000313" key="3">
    <source>
        <dbReference type="EMBL" id="PZG17716.1"/>
    </source>
</evidence>
<comment type="caution">
    <text evidence="3">The sequence shown here is derived from an EMBL/GenBank/DDBJ whole genome shotgun (WGS) entry which is preliminary data.</text>
</comment>
<gene>
    <name evidence="3" type="ORF">C1J01_17245</name>
</gene>
<evidence type="ECO:0008006" key="5">
    <source>
        <dbReference type="Google" id="ProtNLM"/>
    </source>
</evidence>
<accession>A0A2W2E0I1</accession>
<name>A0A2W2E0I1_9ACTN</name>
<dbReference type="Proteomes" id="UP000249304">
    <property type="component" value="Unassembled WGS sequence"/>
</dbReference>
<feature type="compositionally biased region" description="Basic and acidic residues" evidence="1">
    <location>
        <begin position="59"/>
        <end position="68"/>
    </location>
</feature>
<protein>
    <recommendedName>
        <fullName evidence="5">Small hydrophilic protein</fullName>
    </recommendedName>
</protein>
<evidence type="ECO:0000256" key="1">
    <source>
        <dbReference type="SAM" id="MobiDB-lite"/>
    </source>
</evidence>
<reference evidence="3 4" key="1">
    <citation type="submission" date="2018-01" db="EMBL/GenBank/DDBJ databases">
        <title>Draft genome sequence of Nonomuraea sp. KC333.</title>
        <authorList>
            <person name="Sahin N."/>
            <person name="Saygin H."/>
            <person name="Ay H."/>
        </authorList>
    </citation>
    <scope>NUCLEOTIDE SEQUENCE [LARGE SCALE GENOMIC DNA]</scope>
    <source>
        <strain evidence="3 4">KC333</strain>
    </source>
</reference>
<dbReference type="EMBL" id="POUD01000063">
    <property type="protein sequence ID" value="PZG17716.1"/>
    <property type="molecule type" value="Genomic_DNA"/>
</dbReference>
<dbReference type="RefSeq" id="WP_111179997.1">
    <property type="nucleotide sequence ID" value="NZ_POUD01000063.1"/>
</dbReference>
<feature type="signal peptide" evidence="2">
    <location>
        <begin position="1"/>
        <end position="23"/>
    </location>
</feature>